<proteinExistence type="predicted"/>
<protein>
    <submittedName>
        <fullName evidence="1">Uncharacterized protein</fullName>
    </submittedName>
</protein>
<sequence>MATRAELFEGLLNILEPGGITSDISYYAEGRATATDYENLIKVAFERTETGSPERAEFIGLLNTAGFFKPSDNLDFWINKADASNVQNVADLQNAAVERMPTLLTEAAAAQGVKDIPDDIIDPLGATEEFSGIMAGGTIHRVINVEGQPDYYVVAYEYPPGSGHSFYYRYDSAKALEQAVGPNLGGGAVPIGEPLDELIISKWTDGGPANEIEGVPGTFNGYLDDISREAGIIAGIDDPTLVGEALKNKDIALIMAKAAEGEWTRLQVKAALRGTDYYKDVLHPGIENFYAQSDDPEALYAMYKQNVEASLKSLGIPQDPQGGYGSQLASLLDKGVSDTAFATFAQVYKQAQTNVGFAGALSKWTERFTGVAISSFEDYFDVLAGNSPAEILEIAEIAGLQFMADNAGFDITDQDLRNISEATDLSQEGAAQLFSRTARDLLALGERGLRRGGLTSQQVLEAEAGIGGNVEKTRLLMSKLAREEGLIDDPTATIFTDFNREGSPIKLGLQSTISEGA</sequence>
<reference evidence="1" key="1">
    <citation type="journal article" date="2015" name="Nature">
        <title>Complex archaea that bridge the gap between prokaryotes and eukaryotes.</title>
        <authorList>
            <person name="Spang A."/>
            <person name="Saw J.H."/>
            <person name="Jorgensen S.L."/>
            <person name="Zaremba-Niedzwiedzka K."/>
            <person name="Martijn J."/>
            <person name="Lind A.E."/>
            <person name="van Eijk R."/>
            <person name="Schleper C."/>
            <person name="Guy L."/>
            <person name="Ettema T.J."/>
        </authorList>
    </citation>
    <scope>NUCLEOTIDE SEQUENCE</scope>
</reference>
<dbReference type="EMBL" id="LAZR01015923">
    <property type="protein sequence ID" value="KKM06743.1"/>
    <property type="molecule type" value="Genomic_DNA"/>
</dbReference>
<evidence type="ECO:0000313" key="1">
    <source>
        <dbReference type="EMBL" id="KKM06743.1"/>
    </source>
</evidence>
<organism evidence="1">
    <name type="scientific">marine sediment metagenome</name>
    <dbReference type="NCBI Taxonomy" id="412755"/>
    <lineage>
        <taxon>unclassified sequences</taxon>
        <taxon>metagenomes</taxon>
        <taxon>ecological metagenomes</taxon>
    </lineage>
</organism>
<comment type="caution">
    <text evidence="1">The sequence shown here is derived from an EMBL/GenBank/DDBJ whole genome shotgun (WGS) entry which is preliminary data.</text>
</comment>
<name>A0A0F9K6F7_9ZZZZ</name>
<dbReference type="AlphaFoldDB" id="A0A0F9K6F7"/>
<gene>
    <name evidence="1" type="ORF">LCGC14_1740930</name>
</gene>
<accession>A0A0F9K6F7</accession>